<organism evidence="7 8">
    <name type="scientific">Motilibacter deserti</name>
    <dbReference type="NCBI Taxonomy" id="2714956"/>
    <lineage>
        <taxon>Bacteria</taxon>
        <taxon>Bacillati</taxon>
        <taxon>Actinomycetota</taxon>
        <taxon>Actinomycetes</taxon>
        <taxon>Motilibacterales</taxon>
        <taxon>Motilibacteraceae</taxon>
        <taxon>Motilibacter</taxon>
    </lineage>
</organism>
<evidence type="ECO:0000256" key="2">
    <source>
        <dbReference type="ARBA" id="ARBA00005297"/>
    </source>
</evidence>
<evidence type="ECO:0000256" key="5">
    <source>
        <dbReference type="ARBA" id="ARBA00041564"/>
    </source>
</evidence>
<protein>
    <recommendedName>
        <fullName evidence="3">isochorismate synthase</fullName>
        <ecNumber evidence="3">5.4.4.2</ecNumber>
    </recommendedName>
    <alternativeName>
        <fullName evidence="5">Isochorismate mutase</fullName>
    </alternativeName>
</protein>
<dbReference type="Gene3D" id="3.60.120.10">
    <property type="entry name" value="Anthranilate synthase"/>
    <property type="match status" value="1"/>
</dbReference>
<evidence type="ECO:0000256" key="1">
    <source>
        <dbReference type="ARBA" id="ARBA00000799"/>
    </source>
</evidence>
<dbReference type="GO" id="GO:0008909">
    <property type="term" value="F:isochorismate synthase activity"/>
    <property type="evidence" value="ECO:0007669"/>
    <property type="project" value="UniProtKB-EC"/>
</dbReference>
<reference evidence="7 8" key="1">
    <citation type="submission" date="2020-03" db="EMBL/GenBank/DDBJ databases">
        <title>Two novel Motilibacter sp.</title>
        <authorList>
            <person name="Liu S."/>
        </authorList>
    </citation>
    <scope>NUCLEOTIDE SEQUENCE [LARGE SCALE GENOMIC DNA]</scope>
    <source>
        <strain evidence="7 8">E257</strain>
    </source>
</reference>
<sequence>MSLPAQQLLAGYAPGTSAFFASPRHTLLAEGVSARLPAGPPPADLGAAVRRLLEEATAAGDPAIVVGAVPFDPGRGAALSVPVHATWGAPLSPSVPRPAAPFAAEAVVRPVPEPEDYKAGVAAALGRMSSGDVEKVVLARALDVRTSAPVDVAALLARLAYRDPRGYAFAVELPAAAPAPARTLVGASPELLVSRIDGVARANPLAGSVPRSANPMEDVRRAEELLRSAKNLREHAVVAEAVVEGLRPLCRHVSVAGPSLVQTATMWHLGSEISGELLSDETTSLDLALALHPTPAVCGTPVAKARDVIAQVEPFDRGFYSGTVGWCDASGDGEWAVTIRCGEVSGSSVRVYAGAGIVPGSRPQDELDETSAKFGTFLDALGLGGAA</sequence>
<feature type="domain" description="Chorismate-utilising enzyme C-terminal" evidence="6">
    <location>
        <begin position="114"/>
        <end position="373"/>
    </location>
</feature>
<dbReference type="NCBIfam" id="TIGR00543">
    <property type="entry name" value="isochor_syn"/>
    <property type="match status" value="1"/>
</dbReference>
<dbReference type="Proteomes" id="UP000800981">
    <property type="component" value="Unassembled WGS sequence"/>
</dbReference>
<evidence type="ECO:0000256" key="3">
    <source>
        <dbReference type="ARBA" id="ARBA00012824"/>
    </source>
</evidence>
<dbReference type="SUPFAM" id="SSF56322">
    <property type="entry name" value="ADC synthase"/>
    <property type="match status" value="1"/>
</dbReference>
<accession>A0ABX0GTB3</accession>
<evidence type="ECO:0000256" key="4">
    <source>
        <dbReference type="ARBA" id="ARBA00023235"/>
    </source>
</evidence>
<keyword evidence="4 7" id="KW-0413">Isomerase</keyword>
<proteinExistence type="inferred from homology"/>
<comment type="caution">
    <text evidence="7">The sequence shown here is derived from an EMBL/GenBank/DDBJ whole genome shotgun (WGS) entry which is preliminary data.</text>
</comment>
<dbReference type="PANTHER" id="PTHR42839:SF2">
    <property type="entry name" value="ISOCHORISMATE SYNTHASE ENTC"/>
    <property type="match status" value="1"/>
</dbReference>
<dbReference type="InterPro" id="IPR015890">
    <property type="entry name" value="Chorismate_C"/>
</dbReference>
<dbReference type="EC" id="5.4.4.2" evidence="3"/>
<dbReference type="InterPro" id="IPR005801">
    <property type="entry name" value="ADC_synthase"/>
</dbReference>
<comment type="similarity">
    <text evidence="2">Belongs to the isochorismate synthase family.</text>
</comment>
<evidence type="ECO:0000313" key="7">
    <source>
        <dbReference type="EMBL" id="NHC14126.1"/>
    </source>
</evidence>
<dbReference type="PANTHER" id="PTHR42839">
    <property type="entry name" value="ISOCHORISMATE SYNTHASE ENTC"/>
    <property type="match status" value="1"/>
</dbReference>
<keyword evidence="8" id="KW-1185">Reference proteome</keyword>
<evidence type="ECO:0000313" key="8">
    <source>
        <dbReference type="Proteomes" id="UP000800981"/>
    </source>
</evidence>
<dbReference type="EMBL" id="JAANNP010000004">
    <property type="protein sequence ID" value="NHC14126.1"/>
    <property type="molecule type" value="Genomic_DNA"/>
</dbReference>
<name>A0ABX0GTB3_9ACTN</name>
<comment type="catalytic activity">
    <reaction evidence="1">
        <text>chorismate = isochorismate</text>
        <dbReference type="Rhea" id="RHEA:18985"/>
        <dbReference type="ChEBI" id="CHEBI:29748"/>
        <dbReference type="ChEBI" id="CHEBI:29780"/>
        <dbReference type="EC" id="5.4.4.2"/>
    </reaction>
</comment>
<dbReference type="Pfam" id="PF00425">
    <property type="entry name" value="Chorismate_bind"/>
    <property type="match status" value="1"/>
</dbReference>
<gene>
    <name evidence="7" type="ORF">G9H71_10065</name>
</gene>
<evidence type="ECO:0000259" key="6">
    <source>
        <dbReference type="Pfam" id="PF00425"/>
    </source>
</evidence>
<dbReference type="InterPro" id="IPR004561">
    <property type="entry name" value="IsoChor_synthase"/>
</dbReference>